<feature type="region of interest" description="Disordered" evidence="1">
    <location>
        <begin position="49"/>
        <end position="147"/>
    </location>
</feature>
<sequence>MSTQAVHPKLGSLKLAPFDPQPLPVNGFKLPSLSYLGLPVPAVTQYTRGTQGTDGIESAQGIQDVQGTQVTQDTEDIRDTQNTQDTRGIQYTEGAGGTADSAASSHDGDSQDSEDCEDPRDRDYKPEDHEDSDSDGDTQGPGPVPAATITSTQILSAAPAAPAAPTVSAQPIYQKDGTPVTQETIRVRNFTGSAMALAFTQMPVLRNLEFRDRASLRCDSIGKSKEYGNACAAYIVGVAARGECDYMAGRNNSRNKKNGTFLRPVYVQGYMSDACCSCYHRNHANDCHNMQRQ</sequence>
<reference evidence="2" key="1">
    <citation type="submission" date="2021-02" db="EMBL/GenBank/DDBJ databases">
        <title>Genome sequence Cadophora malorum strain M34.</title>
        <authorList>
            <person name="Stefanovic E."/>
            <person name="Vu D."/>
            <person name="Scully C."/>
            <person name="Dijksterhuis J."/>
            <person name="Roader J."/>
            <person name="Houbraken J."/>
        </authorList>
    </citation>
    <scope>NUCLEOTIDE SEQUENCE</scope>
    <source>
        <strain evidence="2">M34</strain>
    </source>
</reference>
<feature type="compositionally biased region" description="Basic and acidic residues" evidence="1">
    <location>
        <begin position="119"/>
        <end position="128"/>
    </location>
</feature>
<evidence type="ECO:0000256" key="1">
    <source>
        <dbReference type="SAM" id="MobiDB-lite"/>
    </source>
</evidence>
<comment type="caution">
    <text evidence="2">The sequence shown here is derived from an EMBL/GenBank/DDBJ whole genome shotgun (WGS) entry which is preliminary data.</text>
</comment>
<gene>
    <name evidence="2" type="ORF">IFR04_012797</name>
</gene>
<organism evidence="2 3">
    <name type="scientific">Cadophora malorum</name>
    <dbReference type="NCBI Taxonomy" id="108018"/>
    <lineage>
        <taxon>Eukaryota</taxon>
        <taxon>Fungi</taxon>
        <taxon>Dikarya</taxon>
        <taxon>Ascomycota</taxon>
        <taxon>Pezizomycotina</taxon>
        <taxon>Leotiomycetes</taxon>
        <taxon>Helotiales</taxon>
        <taxon>Ploettnerulaceae</taxon>
        <taxon>Cadophora</taxon>
    </lineage>
</organism>
<dbReference type="EMBL" id="JAFJYH010000283">
    <property type="protein sequence ID" value="KAG4414053.1"/>
    <property type="molecule type" value="Genomic_DNA"/>
</dbReference>
<protein>
    <submittedName>
        <fullName evidence="2">Uncharacterized protein</fullName>
    </submittedName>
</protein>
<keyword evidence="3" id="KW-1185">Reference proteome</keyword>
<evidence type="ECO:0000313" key="3">
    <source>
        <dbReference type="Proteomes" id="UP000664132"/>
    </source>
</evidence>
<dbReference type="OrthoDB" id="10567930at2759"/>
<name>A0A8H7T829_9HELO</name>
<dbReference type="Proteomes" id="UP000664132">
    <property type="component" value="Unassembled WGS sequence"/>
</dbReference>
<feature type="compositionally biased region" description="Low complexity" evidence="1">
    <location>
        <begin position="60"/>
        <end position="72"/>
    </location>
</feature>
<accession>A0A8H7T829</accession>
<dbReference type="AlphaFoldDB" id="A0A8H7T829"/>
<proteinExistence type="predicted"/>
<feature type="compositionally biased region" description="Polar residues" evidence="1">
    <location>
        <begin position="80"/>
        <end position="89"/>
    </location>
</feature>
<evidence type="ECO:0000313" key="2">
    <source>
        <dbReference type="EMBL" id="KAG4414053.1"/>
    </source>
</evidence>